<dbReference type="EMBL" id="JBJKTR010000001">
    <property type="protein sequence ID" value="KAL3380269.1"/>
    <property type="molecule type" value="Genomic_DNA"/>
</dbReference>
<dbReference type="AlphaFoldDB" id="A0ABD2VGQ7"/>
<evidence type="ECO:0000313" key="3">
    <source>
        <dbReference type="Proteomes" id="UP001627284"/>
    </source>
</evidence>
<evidence type="ECO:0000256" key="1">
    <source>
        <dbReference type="SAM" id="MobiDB-lite"/>
    </source>
</evidence>
<feature type="region of interest" description="Disordered" evidence="1">
    <location>
        <begin position="126"/>
        <end position="147"/>
    </location>
</feature>
<protein>
    <submittedName>
        <fullName evidence="2">Uncharacterized protein</fullName>
    </submittedName>
</protein>
<gene>
    <name evidence="2" type="ORF">AABB24_000748</name>
</gene>
<dbReference type="EMBL" id="JBJKTR010000001">
    <property type="protein sequence ID" value="KAL3380268.1"/>
    <property type="molecule type" value="Genomic_DNA"/>
</dbReference>
<comment type="caution">
    <text evidence="2">The sequence shown here is derived from an EMBL/GenBank/DDBJ whole genome shotgun (WGS) entry which is preliminary data.</text>
</comment>
<accession>A0ABD2VGQ7</accession>
<sequence length="164" mass="18255">MCIGSSASRSKSPCLENKQQLTTNVVAQSNEPKDIVCTNPFEALEVEKELELVDSNPTKEQTLVRVDFDNNIQSASTPTGVCSMQTKKNDRVMSPTLYISNPEVAKIIQESEAAMLLKPNSAIKSPMVTSNTSAHEDSKEKQREMSTPTWADLVMKKSMFHHFF</sequence>
<organism evidence="2 3">
    <name type="scientific">Solanum stoloniferum</name>
    <dbReference type="NCBI Taxonomy" id="62892"/>
    <lineage>
        <taxon>Eukaryota</taxon>
        <taxon>Viridiplantae</taxon>
        <taxon>Streptophyta</taxon>
        <taxon>Embryophyta</taxon>
        <taxon>Tracheophyta</taxon>
        <taxon>Spermatophyta</taxon>
        <taxon>Magnoliopsida</taxon>
        <taxon>eudicotyledons</taxon>
        <taxon>Gunneridae</taxon>
        <taxon>Pentapetalae</taxon>
        <taxon>asterids</taxon>
        <taxon>lamiids</taxon>
        <taxon>Solanales</taxon>
        <taxon>Solanaceae</taxon>
        <taxon>Solanoideae</taxon>
        <taxon>Solaneae</taxon>
        <taxon>Solanum</taxon>
    </lineage>
</organism>
<proteinExistence type="predicted"/>
<evidence type="ECO:0000313" key="2">
    <source>
        <dbReference type="EMBL" id="KAL3380269.1"/>
    </source>
</evidence>
<name>A0ABD2VGQ7_9SOLN</name>
<feature type="compositionally biased region" description="Basic and acidic residues" evidence="1">
    <location>
        <begin position="134"/>
        <end position="144"/>
    </location>
</feature>
<dbReference type="Proteomes" id="UP001627284">
    <property type="component" value="Unassembled WGS sequence"/>
</dbReference>
<reference evidence="2 3" key="1">
    <citation type="submission" date="2024-05" db="EMBL/GenBank/DDBJ databases">
        <title>De novo assembly of an allotetraploid wild potato.</title>
        <authorList>
            <person name="Hosaka A.J."/>
        </authorList>
    </citation>
    <scope>NUCLEOTIDE SEQUENCE [LARGE SCALE GENOMIC DNA]</scope>
    <source>
        <tissue evidence="2">Young leaves</tissue>
    </source>
</reference>
<keyword evidence="3" id="KW-1185">Reference proteome</keyword>